<comment type="similarity">
    <text evidence="1">Belongs to the MOS2 family.</text>
</comment>
<dbReference type="Proteomes" id="UP000545435">
    <property type="component" value="Unassembled WGS sequence"/>
</dbReference>
<feature type="compositionally biased region" description="Basic and acidic residues" evidence="2">
    <location>
        <begin position="121"/>
        <end position="132"/>
    </location>
</feature>
<dbReference type="PANTHER" id="PTHR15818:SF2">
    <property type="entry name" value="G-PATCH DOMAIN AND KOW MOTIFS-CONTAINING PROTEIN"/>
    <property type="match status" value="1"/>
</dbReference>
<gene>
    <name evidence="3" type="primary">Gpkow</name>
    <name evidence="3" type="ORF">ROSBEN_R15373</name>
</gene>
<keyword evidence="1" id="KW-0507">mRNA processing</keyword>
<evidence type="ECO:0000256" key="1">
    <source>
        <dbReference type="RuleBase" id="RU369096"/>
    </source>
</evidence>
<name>A0A7L0DQR8_9CHAR</name>
<feature type="region of interest" description="Disordered" evidence="2">
    <location>
        <begin position="26"/>
        <end position="132"/>
    </location>
</feature>
<comment type="function">
    <text evidence="1">RNA-binding protein involved in pre-mRNA splicing.</text>
</comment>
<keyword evidence="1" id="KW-0508">mRNA splicing</keyword>
<accession>A0A7L0DQR8</accession>
<protein>
    <recommendedName>
        <fullName evidence="1">G-patch domain and KOW motifs-containing protein</fullName>
    </recommendedName>
</protein>
<keyword evidence="1" id="KW-0539">Nucleus</keyword>
<keyword evidence="4" id="KW-1185">Reference proteome</keyword>
<reference evidence="3 4" key="1">
    <citation type="submission" date="2019-09" db="EMBL/GenBank/DDBJ databases">
        <title>Bird 10,000 Genomes (B10K) Project - Family phase.</title>
        <authorList>
            <person name="Zhang G."/>
        </authorList>
    </citation>
    <scope>NUCLEOTIDE SEQUENCE [LARGE SCALE GENOMIC DNA]</scope>
    <source>
        <strain evidence="3">B10K-DU-006-20</strain>
        <tissue evidence="3">Mixed tissue sample</tissue>
    </source>
</reference>
<proteinExistence type="inferred from homology"/>
<sequence>GPCAEPGVGGEGSGGDTDFLTAVEDRELLSVRPAPPPRKELIIPLIPPHRWRNPEPPPGHAPSSSPAPDADHAPNHGSAPSGDPPMSVEAQAVQELIQEARQSQEQGDAPSGPPISIPLRLGEKDDAPRPQP</sequence>
<feature type="non-terminal residue" evidence="3">
    <location>
        <position position="1"/>
    </location>
</feature>
<dbReference type="GO" id="GO:0005681">
    <property type="term" value="C:spliceosomal complex"/>
    <property type="evidence" value="ECO:0007669"/>
    <property type="project" value="TreeGrafter"/>
</dbReference>
<dbReference type="EMBL" id="VXAI01002110">
    <property type="protein sequence ID" value="NXJ73030.1"/>
    <property type="molecule type" value="Genomic_DNA"/>
</dbReference>
<feature type="non-terminal residue" evidence="3">
    <location>
        <position position="132"/>
    </location>
</feature>
<dbReference type="GO" id="GO:0000398">
    <property type="term" value="P:mRNA splicing, via spliceosome"/>
    <property type="evidence" value="ECO:0007669"/>
    <property type="project" value="UniProtKB-UniRule"/>
</dbReference>
<evidence type="ECO:0000256" key="2">
    <source>
        <dbReference type="SAM" id="MobiDB-lite"/>
    </source>
</evidence>
<comment type="subcellular location">
    <subcellularLocation>
        <location evidence="1">Nucleus</location>
    </subcellularLocation>
</comment>
<comment type="caution">
    <text evidence="3">The sequence shown here is derived from an EMBL/GenBank/DDBJ whole genome shotgun (WGS) entry which is preliminary data.</text>
</comment>
<evidence type="ECO:0000313" key="3">
    <source>
        <dbReference type="EMBL" id="NXJ73030.1"/>
    </source>
</evidence>
<organism evidence="3 4">
    <name type="scientific">Rostratula benghalensis</name>
    <name type="common">greater painted-snipe</name>
    <dbReference type="NCBI Taxonomy" id="118793"/>
    <lineage>
        <taxon>Eukaryota</taxon>
        <taxon>Metazoa</taxon>
        <taxon>Chordata</taxon>
        <taxon>Craniata</taxon>
        <taxon>Vertebrata</taxon>
        <taxon>Euteleostomi</taxon>
        <taxon>Archelosauria</taxon>
        <taxon>Archosauria</taxon>
        <taxon>Dinosauria</taxon>
        <taxon>Saurischia</taxon>
        <taxon>Theropoda</taxon>
        <taxon>Coelurosauria</taxon>
        <taxon>Aves</taxon>
        <taxon>Neognathae</taxon>
        <taxon>Neoaves</taxon>
        <taxon>Charadriiformes</taxon>
        <taxon>Rostratulidae</taxon>
        <taxon>Rostratula</taxon>
    </lineage>
</organism>
<dbReference type="InterPro" id="IPR045166">
    <property type="entry name" value="Spp2-like"/>
</dbReference>
<dbReference type="AlphaFoldDB" id="A0A7L0DQR8"/>
<dbReference type="PANTHER" id="PTHR15818">
    <property type="entry name" value="G PATCH AND KOW-CONTAINING"/>
    <property type="match status" value="1"/>
</dbReference>
<evidence type="ECO:0000313" key="4">
    <source>
        <dbReference type="Proteomes" id="UP000545435"/>
    </source>
</evidence>